<name>A0A419VZ99_9BACT</name>
<comment type="caution">
    <text evidence="1">The sequence shown here is derived from an EMBL/GenBank/DDBJ whole genome shotgun (WGS) entry which is preliminary data.</text>
</comment>
<dbReference type="Gene3D" id="3.20.20.140">
    <property type="entry name" value="Metal-dependent hydrolases"/>
    <property type="match status" value="1"/>
</dbReference>
<dbReference type="PANTHER" id="PTHR46124:SF3">
    <property type="entry name" value="HYDROLASE"/>
    <property type="match status" value="1"/>
</dbReference>
<accession>A0A419VZ99</accession>
<dbReference type="Proteomes" id="UP000283387">
    <property type="component" value="Unassembled WGS sequence"/>
</dbReference>
<dbReference type="PANTHER" id="PTHR46124">
    <property type="entry name" value="D-AMINOACYL-TRNA DEACYLASE"/>
    <property type="match status" value="1"/>
</dbReference>
<proteinExistence type="predicted"/>
<evidence type="ECO:0000313" key="2">
    <source>
        <dbReference type="Proteomes" id="UP000283387"/>
    </source>
</evidence>
<protein>
    <submittedName>
        <fullName evidence="1">TatD DNase family protein</fullName>
    </submittedName>
</protein>
<dbReference type="InterPro" id="IPR032466">
    <property type="entry name" value="Metal_Hydrolase"/>
</dbReference>
<dbReference type="SUPFAM" id="SSF51556">
    <property type="entry name" value="Metallo-dependent hydrolases"/>
    <property type="match status" value="1"/>
</dbReference>
<dbReference type="RefSeq" id="WP_170154610.1">
    <property type="nucleotide sequence ID" value="NZ_RAPN01000002.1"/>
</dbReference>
<dbReference type="EMBL" id="RAPN01000002">
    <property type="protein sequence ID" value="RKD88390.1"/>
    <property type="molecule type" value="Genomic_DNA"/>
</dbReference>
<dbReference type="Pfam" id="PF01026">
    <property type="entry name" value="TatD_DNase"/>
    <property type="match status" value="1"/>
</dbReference>
<sequence length="234" mass="26891">MQKLETQNPKLVTLNTTRNLKLVNLHTHFPLTGQQIGLVNHNVLLPFQPQAEQFYSVGLHPWDLDQATDDKWLDTLESLLAHPQVLAVGECGIDRTLETPVEKQIHFFRRQLELAEKHARPLILHAVRSYSDLLQLKKQSASKLPWILHGYQANAETTKQLAQMGFYFSLGTALLNDRQKLNQSLAEIPPSQLFFETDESTENIESIYIFAAGQLKTTAEKLRYQVLENYQRIF</sequence>
<gene>
    <name evidence="1" type="ORF">BC643_3539</name>
</gene>
<dbReference type="GO" id="GO:0005829">
    <property type="term" value="C:cytosol"/>
    <property type="evidence" value="ECO:0007669"/>
    <property type="project" value="TreeGrafter"/>
</dbReference>
<evidence type="ECO:0000313" key="1">
    <source>
        <dbReference type="EMBL" id="RKD88390.1"/>
    </source>
</evidence>
<reference evidence="1 2" key="1">
    <citation type="submission" date="2018-09" db="EMBL/GenBank/DDBJ databases">
        <title>Genomic Encyclopedia of Archaeal and Bacterial Type Strains, Phase II (KMG-II): from individual species to whole genera.</title>
        <authorList>
            <person name="Goeker M."/>
        </authorList>
    </citation>
    <scope>NUCLEOTIDE SEQUENCE [LARGE SCALE GENOMIC DNA]</scope>
    <source>
        <strain evidence="1 2">DSM 27148</strain>
    </source>
</reference>
<dbReference type="AlphaFoldDB" id="A0A419VZ99"/>
<dbReference type="GO" id="GO:0016788">
    <property type="term" value="F:hydrolase activity, acting on ester bonds"/>
    <property type="evidence" value="ECO:0007669"/>
    <property type="project" value="InterPro"/>
</dbReference>
<dbReference type="InterPro" id="IPR001130">
    <property type="entry name" value="TatD-like"/>
</dbReference>
<organism evidence="1 2">
    <name type="scientific">Mangrovibacterium diazotrophicum</name>
    <dbReference type="NCBI Taxonomy" id="1261403"/>
    <lineage>
        <taxon>Bacteria</taxon>
        <taxon>Pseudomonadati</taxon>
        <taxon>Bacteroidota</taxon>
        <taxon>Bacteroidia</taxon>
        <taxon>Marinilabiliales</taxon>
        <taxon>Prolixibacteraceae</taxon>
        <taxon>Mangrovibacterium</taxon>
    </lineage>
</organism>
<keyword evidence="2" id="KW-1185">Reference proteome</keyword>